<dbReference type="CDD" id="cd03467">
    <property type="entry name" value="Rieske"/>
    <property type="match status" value="1"/>
</dbReference>
<keyword evidence="2" id="KW-0479">Metal-binding</keyword>
<dbReference type="InterPro" id="IPR036922">
    <property type="entry name" value="Rieske_2Fe-2S_sf"/>
</dbReference>
<evidence type="ECO:0000313" key="7">
    <source>
        <dbReference type="Proteomes" id="UP000306585"/>
    </source>
</evidence>
<name>A0A5R9GV09_9PROT</name>
<dbReference type="SUPFAM" id="SSF50022">
    <property type="entry name" value="ISP domain"/>
    <property type="match status" value="1"/>
</dbReference>
<dbReference type="Pfam" id="PF00355">
    <property type="entry name" value="Rieske"/>
    <property type="match status" value="1"/>
</dbReference>
<dbReference type="GO" id="GO:0051537">
    <property type="term" value="F:2 iron, 2 sulfur cluster binding"/>
    <property type="evidence" value="ECO:0007669"/>
    <property type="project" value="UniProtKB-KW"/>
</dbReference>
<dbReference type="AlphaFoldDB" id="A0A5R9GV09"/>
<sequence>MSAELWQRVMRPGEGQATLFTLKSSVQLSDGRLIELDAQGFLVCFQGQLKAWRNECPHAGSPLDWIPGRFFSESGEQLVCHTHHALFDPLSGDCLSGPCPRGLYALPFRDAGDGHVEVPVQADLHSGRAE</sequence>
<dbReference type="Gene3D" id="2.102.10.10">
    <property type="entry name" value="Rieske [2Fe-2S] iron-sulphur domain"/>
    <property type="match status" value="1"/>
</dbReference>
<reference evidence="6 7" key="1">
    <citation type="journal article" date="2019" name="Appl. Environ. Microbiol.">
        <title>Environmental Evidence and Genomic Insight of Iron-oxidizing Bacteria Preference Towards More Corrosion Resistant Stainless Steel at Higher Salinities.</title>
        <authorList>
            <person name="Garrison C.E."/>
            <person name="Price K.A."/>
            <person name="Field E.K."/>
        </authorList>
    </citation>
    <scope>NUCLEOTIDE SEQUENCE [LARGE SCALE GENOMIC DNA]</scope>
    <source>
        <strain evidence="6 7">P3</strain>
    </source>
</reference>
<dbReference type="EMBL" id="VBRY01000002">
    <property type="protein sequence ID" value="TLS68659.1"/>
    <property type="molecule type" value="Genomic_DNA"/>
</dbReference>
<dbReference type="GO" id="GO:0046872">
    <property type="term" value="F:metal ion binding"/>
    <property type="evidence" value="ECO:0007669"/>
    <property type="project" value="UniProtKB-KW"/>
</dbReference>
<keyword evidence="7" id="KW-1185">Reference proteome</keyword>
<dbReference type="PANTHER" id="PTHR40261:SF1">
    <property type="entry name" value="RIESKE DOMAIN-CONTAINING PROTEIN"/>
    <property type="match status" value="1"/>
</dbReference>
<dbReference type="PANTHER" id="PTHR40261">
    <property type="match status" value="1"/>
</dbReference>
<dbReference type="PROSITE" id="PS51296">
    <property type="entry name" value="RIESKE"/>
    <property type="match status" value="1"/>
</dbReference>
<proteinExistence type="predicted"/>
<keyword evidence="3" id="KW-0408">Iron</keyword>
<evidence type="ECO:0000259" key="5">
    <source>
        <dbReference type="PROSITE" id="PS51296"/>
    </source>
</evidence>
<dbReference type="OrthoDB" id="9800776at2"/>
<keyword evidence="4" id="KW-0411">Iron-sulfur</keyword>
<accession>A0A5R9GV09</accession>
<keyword evidence="1" id="KW-0001">2Fe-2S</keyword>
<organism evidence="6 7">
    <name type="scientific">Mariprofundus erugo</name>
    <dbReference type="NCBI Taxonomy" id="2528639"/>
    <lineage>
        <taxon>Bacteria</taxon>
        <taxon>Pseudomonadati</taxon>
        <taxon>Pseudomonadota</taxon>
        <taxon>Candidatius Mariprofundia</taxon>
        <taxon>Mariprofundales</taxon>
        <taxon>Mariprofundaceae</taxon>
        <taxon>Mariprofundus</taxon>
    </lineage>
</organism>
<evidence type="ECO:0000256" key="2">
    <source>
        <dbReference type="ARBA" id="ARBA00022723"/>
    </source>
</evidence>
<evidence type="ECO:0000256" key="4">
    <source>
        <dbReference type="ARBA" id="ARBA00023014"/>
    </source>
</evidence>
<protein>
    <submittedName>
        <fullName evidence="6">Rieske 2Fe-2S domain-containing protein</fullName>
    </submittedName>
</protein>
<gene>
    <name evidence="6" type="ORF">FEF65_02850</name>
</gene>
<feature type="domain" description="Rieske" evidence="5">
    <location>
        <begin position="46"/>
        <end position="117"/>
    </location>
</feature>
<evidence type="ECO:0000256" key="3">
    <source>
        <dbReference type="ARBA" id="ARBA00023004"/>
    </source>
</evidence>
<evidence type="ECO:0000313" key="6">
    <source>
        <dbReference type="EMBL" id="TLS68659.1"/>
    </source>
</evidence>
<comment type="caution">
    <text evidence="6">The sequence shown here is derived from an EMBL/GenBank/DDBJ whole genome shotgun (WGS) entry which is preliminary data.</text>
</comment>
<evidence type="ECO:0000256" key="1">
    <source>
        <dbReference type="ARBA" id="ARBA00022714"/>
    </source>
</evidence>
<dbReference type="InterPro" id="IPR017941">
    <property type="entry name" value="Rieske_2Fe-2S"/>
</dbReference>
<dbReference type="Proteomes" id="UP000306585">
    <property type="component" value="Unassembled WGS sequence"/>
</dbReference>